<protein>
    <submittedName>
        <fullName evidence="3">Uncharacterized protein</fullName>
    </submittedName>
</protein>
<keyword evidence="2" id="KW-0812">Transmembrane</keyword>
<evidence type="ECO:0000256" key="2">
    <source>
        <dbReference type="SAM" id="Phobius"/>
    </source>
</evidence>
<gene>
    <name evidence="3" type="ORF">DGUA_6G016352</name>
</gene>
<dbReference type="Proteomes" id="UP000268350">
    <property type="component" value="Unassembled WGS sequence"/>
</dbReference>
<dbReference type="OMA" id="KTVTHTC"/>
<dbReference type="AlphaFoldDB" id="A0A3B0KDW4"/>
<keyword evidence="2" id="KW-0472">Membrane</keyword>
<name>A0A3B0KDW4_DROGU</name>
<evidence type="ECO:0000313" key="3">
    <source>
        <dbReference type="EMBL" id="SPP83866.1"/>
    </source>
</evidence>
<feature type="region of interest" description="Disordered" evidence="1">
    <location>
        <begin position="1"/>
        <end position="24"/>
    </location>
</feature>
<dbReference type="OrthoDB" id="6585706at2759"/>
<feature type="transmembrane region" description="Helical" evidence="2">
    <location>
        <begin position="70"/>
        <end position="93"/>
    </location>
</feature>
<sequence length="110" mass="12098">MSAYSSASTTQATGTGASDLDTESVEVLRERLSTMKRLMAERTAQQQNNPASTEEIFSTKRHRSAGIIDGNFLSIAFGGALLVIITVSVYAFYNLYHAILKKFPSHHEEL</sequence>
<evidence type="ECO:0000313" key="4">
    <source>
        <dbReference type="Proteomes" id="UP000268350"/>
    </source>
</evidence>
<evidence type="ECO:0000256" key="1">
    <source>
        <dbReference type="SAM" id="MobiDB-lite"/>
    </source>
</evidence>
<organism evidence="3 4">
    <name type="scientific">Drosophila guanche</name>
    <name type="common">Fruit fly</name>
    <dbReference type="NCBI Taxonomy" id="7266"/>
    <lineage>
        <taxon>Eukaryota</taxon>
        <taxon>Metazoa</taxon>
        <taxon>Ecdysozoa</taxon>
        <taxon>Arthropoda</taxon>
        <taxon>Hexapoda</taxon>
        <taxon>Insecta</taxon>
        <taxon>Pterygota</taxon>
        <taxon>Neoptera</taxon>
        <taxon>Endopterygota</taxon>
        <taxon>Diptera</taxon>
        <taxon>Brachycera</taxon>
        <taxon>Muscomorpha</taxon>
        <taxon>Ephydroidea</taxon>
        <taxon>Drosophilidae</taxon>
        <taxon>Drosophila</taxon>
        <taxon>Sophophora</taxon>
    </lineage>
</organism>
<keyword evidence="2" id="KW-1133">Transmembrane helix</keyword>
<reference evidence="4" key="1">
    <citation type="submission" date="2018-01" db="EMBL/GenBank/DDBJ databases">
        <authorList>
            <person name="Alioto T."/>
            <person name="Alioto T."/>
        </authorList>
    </citation>
    <scope>NUCLEOTIDE SEQUENCE [LARGE SCALE GENOMIC DNA]</scope>
</reference>
<accession>A0A3B0KDW4</accession>
<dbReference type="EMBL" id="OUUW01000008">
    <property type="protein sequence ID" value="SPP83866.1"/>
    <property type="molecule type" value="Genomic_DNA"/>
</dbReference>
<keyword evidence="4" id="KW-1185">Reference proteome</keyword>
<proteinExistence type="predicted"/>
<feature type="compositionally biased region" description="Low complexity" evidence="1">
    <location>
        <begin position="1"/>
        <end position="18"/>
    </location>
</feature>